<protein>
    <submittedName>
        <fullName evidence="10">Cytochrome P450 monooxygenase paxP</fullName>
    </submittedName>
</protein>
<dbReference type="PRINTS" id="PR00465">
    <property type="entry name" value="EP450IV"/>
</dbReference>
<dbReference type="InterPro" id="IPR036396">
    <property type="entry name" value="Cyt_P450_sf"/>
</dbReference>
<keyword evidence="3 8" id="KW-0349">Heme</keyword>
<comment type="caution">
    <text evidence="10">The sequence shown here is derived from an EMBL/GenBank/DDBJ whole genome shotgun (WGS) entry which is preliminary data.</text>
</comment>
<evidence type="ECO:0000256" key="5">
    <source>
        <dbReference type="ARBA" id="ARBA00023002"/>
    </source>
</evidence>
<dbReference type="PANTHER" id="PTHR46206">
    <property type="entry name" value="CYTOCHROME P450"/>
    <property type="match status" value="1"/>
</dbReference>
<evidence type="ECO:0000256" key="9">
    <source>
        <dbReference type="RuleBase" id="RU000461"/>
    </source>
</evidence>
<evidence type="ECO:0000256" key="3">
    <source>
        <dbReference type="ARBA" id="ARBA00022617"/>
    </source>
</evidence>
<evidence type="ECO:0000313" key="11">
    <source>
        <dbReference type="Proteomes" id="UP000801864"/>
    </source>
</evidence>
<dbReference type="GO" id="GO:0020037">
    <property type="term" value="F:heme binding"/>
    <property type="evidence" value="ECO:0007669"/>
    <property type="project" value="InterPro"/>
</dbReference>
<dbReference type="InterPro" id="IPR002403">
    <property type="entry name" value="Cyt_P450_E_grp-IV"/>
</dbReference>
<proteinExistence type="inferred from homology"/>
<keyword evidence="4 8" id="KW-0479">Metal-binding</keyword>
<dbReference type="GO" id="GO:0004497">
    <property type="term" value="F:monooxygenase activity"/>
    <property type="evidence" value="ECO:0007669"/>
    <property type="project" value="UniProtKB-KW"/>
</dbReference>
<feature type="binding site" description="axial binding residue" evidence="8">
    <location>
        <position position="491"/>
    </location>
    <ligand>
        <name>heme</name>
        <dbReference type="ChEBI" id="CHEBI:30413"/>
    </ligand>
    <ligandPart>
        <name>Fe</name>
        <dbReference type="ChEBI" id="CHEBI:18248"/>
    </ligandPart>
</feature>
<sequence length="547" mass="62362">MAIPELLGSVTSSQLWSFGALFLILSFIVDFASHPQYPSQIPVMGKGHGMLNALLDSFRYLTNYHRWVSDGYVKLSQFGKKGLPFVVRSPLSRPSEVVIPRNQIGWMMDQPDHILSTYDAHNAVLYSEYNFLGRRLAYDPFPNRVMHKYIARHLSTVIPNVDDEIQHAINTTLGNDTENWKSFKLWNLWLEIVPHVTNRLLIGPEICRNKQFIDGMVNFTNDVVRNGFLLQVIPKVLHPIFGRIFGMFNYLHWRSANAPAQPIIEKRLNAMLKKAAGDPEYKDFTPPEDFITWLIRQALADGKTFELDPIVISKRLLPIEFAAIHTTVLTGQLWMQDLLTSDPETGILDILRAEIDAHKPESGPWTKAAISNLVRLDSSIRESQRVSNFAVTMIERKVVADNGLYNPELGWTLPKGSFVTVNLEGTHHDQDLYKDPHSYNPLRYSLVREAWDAKSDEEKKSEPEEGTRIRGLGMVTTSPQHLAFGHGRHACPGRFFVAHELKLIMIHMLLNYDIRLVGKVPEKQWIGGTIIPHLKAEIQIRRKKVSA</sequence>
<evidence type="ECO:0000256" key="7">
    <source>
        <dbReference type="ARBA" id="ARBA00023033"/>
    </source>
</evidence>
<name>A0A9P5CD98_9HYPO</name>
<keyword evidence="7 9" id="KW-0503">Monooxygenase</keyword>
<keyword evidence="6 8" id="KW-0408">Iron</keyword>
<dbReference type="GO" id="GO:0016705">
    <property type="term" value="F:oxidoreductase activity, acting on paired donors, with incorporation or reduction of molecular oxygen"/>
    <property type="evidence" value="ECO:0007669"/>
    <property type="project" value="InterPro"/>
</dbReference>
<dbReference type="GO" id="GO:0005506">
    <property type="term" value="F:iron ion binding"/>
    <property type="evidence" value="ECO:0007669"/>
    <property type="project" value="InterPro"/>
</dbReference>
<keyword evidence="5 9" id="KW-0560">Oxidoreductase</keyword>
<dbReference type="PROSITE" id="PS00086">
    <property type="entry name" value="CYTOCHROME_P450"/>
    <property type="match status" value="1"/>
</dbReference>
<reference evidence="10 11" key="1">
    <citation type="submission" date="2018-06" db="EMBL/GenBank/DDBJ databases">
        <title>Genome analysis of cellulolytic fungus Trichoderma lentiforme CFAM-422.</title>
        <authorList>
            <person name="Steindorff A.S."/>
            <person name="Formighieri E.F."/>
            <person name="Midorikawa G.E.O."/>
            <person name="Tamietti M.S."/>
            <person name="Ramos E.Z."/>
            <person name="Silva A.S."/>
            <person name="Bon E.P.S."/>
            <person name="Mendes T.D."/>
            <person name="Damaso M.C.T."/>
            <person name="Favaro L.C.L."/>
        </authorList>
    </citation>
    <scope>NUCLEOTIDE SEQUENCE [LARGE SCALE GENOMIC DNA]</scope>
    <source>
        <strain evidence="10 11">CFAM-422</strain>
    </source>
</reference>
<evidence type="ECO:0000256" key="1">
    <source>
        <dbReference type="ARBA" id="ARBA00001971"/>
    </source>
</evidence>
<gene>
    <name evidence="10" type="ORF">CFAM422_006731</name>
</gene>
<dbReference type="Pfam" id="PF00067">
    <property type="entry name" value="p450"/>
    <property type="match status" value="1"/>
</dbReference>
<evidence type="ECO:0000256" key="4">
    <source>
        <dbReference type="ARBA" id="ARBA00022723"/>
    </source>
</evidence>
<comment type="similarity">
    <text evidence="2 9">Belongs to the cytochrome P450 family.</text>
</comment>
<dbReference type="PANTHER" id="PTHR46206:SF1">
    <property type="entry name" value="P450, PUTATIVE (EUROFUNG)-RELATED"/>
    <property type="match status" value="1"/>
</dbReference>
<accession>A0A9P5CD98</accession>
<dbReference type="Gene3D" id="1.10.630.10">
    <property type="entry name" value="Cytochrome P450"/>
    <property type="match status" value="1"/>
</dbReference>
<evidence type="ECO:0000256" key="6">
    <source>
        <dbReference type="ARBA" id="ARBA00023004"/>
    </source>
</evidence>
<dbReference type="EMBL" id="QLNT01000011">
    <property type="protein sequence ID" value="KAF3070292.1"/>
    <property type="molecule type" value="Genomic_DNA"/>
</dbReference>
<dbReference type="Proteomes" id="UP000801864">
    <property type="component" value="Unassembled WGS sequence"/>
</dbReference>
<dbReference type="InterPro" id="IPR001128">
    <property type="entry name" value="Cyt_P450"/>
</dbReference>
<keyword evidence="11" id="KW-1185">Reference proteome</keyword>
<dbReference type="InterPro" id="IPR017972">
    <property type="entry name" value="Cyt_P450_CS"/>
</dbReference>
<dbReference type="CDD" id="cd11041">
    <property type="entry name" value="CYP503A1-like"/>
    <property type="match status" value="1"/>
</dbReference>
<evidence type="ECO:0000256" key="2">
    <source>
        <dbReference type="ARBA" id="ARBA00010617"/>
    </source>
</evidence>
<organism evidence="10 11">
    <name type="scientific">Trichoderma lentiforme</name>
    <dbReference type="NCBI Taxonomy" id="1567552"/>
    <lineage>
        <taxon>Eukaryota</taxon>
        <taxon>Fungi</taxon>
        <taxon>Dikarya</taxon>
        <taxon>Ascomycota</taxon>
        <taxon>Pezizomycotina</taxon>
        <taxon>Sordariomycetes</taxon>
        <taxon>Hypocreomycetidae</taxon>
        <taxon>Hypocreales</taxon>
        <taxon>Hypocreaceae</taxon>
        <taxon>Trichoderma</taxon>
    </lineage>
</organism>
<evidence type="ECO:0000256" key="8">
    <source>
        <dbReference type="PIRSR" id="PIRSR602403-1"/>
    </source>
</evidence>
<dbReference type="SUPFAM" id="SSF48264">
    <property type="entry name" value="Cytochrome P450"/>
    <property type="match status" value="1"/>
</dbReference>
<dbReference type="AlphaFoldDB" id="A0A9P5CD98"/>
<evidence type="ECO:0000313" key="10">
    <source>
        <dbReference type="EMBL" id="KAF3070292.1"/>
    </source>
</evidence>
<comment type="cofactor">
    <cofactor evidence="1 8">
        <name>heme</name>
        <dbReference type="ChEBI" id="CHEBI:30413"/>
    </cofactor>
</comment>